<evidence type="ECO:0000313" key="2">
    <source>
        <dbReference type="Proteomes" id="UP000017559"/>
    </source>
</evidence>
<evidence type="ECO:0000313" key="1">
    <source>
        <dbReference type="EMBL" id="ESK95671.1"/>
    </source>
</evidence>
<dbReference type="GO" id="GO:0004497">
    <property type="term" value="F:monooxygenase activity"/>
    <property type="evidence" value="ECO:0007669"/>
    <property type="project" value="UniProtKB-KW"/>
</dbReference>
<name>V2XS60_MONRO</name>
<dbReference type="EMBL" id="AWSO01000068">
    <property type="protein sequence ID" value="ESK95671.1"/>
    <property type="molecule type" value="Genomic_DNA"/>
</dbReference>
<accession>V2XS60</accession>
<proteinExistence type="predicted"/>
<gene>
    <name evidence="1" type="ORF">Moror_12538</name>
</gene>
<dbReference type="Proteomes" id="UP000017559">
    <property type="component" value="Unassembled WGS sequence"/>
</dbReference>
<dbReference type="AlphaFoldDB" id="V2XS60"/>
<dbReference type="KEGG" id="mrr:Moror_12538"/>
<dbReference type="OrthoDB" id="66881at2759"/>
<keyword evidence="2" id="KW-1185">Reference proteome</keyword>
<sequence length="83" mass="9808">MQQTKADKATQEKRKSLYPTIFKRRLQTWAGRDFDSFPQDSFSASPEERRLLFEELWERGGFRFIVSNYRDALVHAILPLLGD</sequence>
<comment type="caution">
    <text evidence="1">The sequence shown here is derived from an EMBL/GenBank/DDBJ whole genome shotgun (WGS) entry which is preliminary data.</text>
</comment>
<reference evidence="1 2" key="1">
    <citation type="journal article" date="2014" name="BMC Genomics">
        <title>Genome and secretome analysis of the hemibiotrophic fungal pathogen, Moniliophthora roreri, which causes frosty pod rot disease of cacao: mechanisms of the biotrophic and necrotrophic phases.</title>
        <authorList>
            <person name="Meinhardt L.W."/>
            <person name="Costa G.G.L."/>
            <person name="Thomazella D.P.T."/>
            <person name="Teixeira P.J.P.L."/>
            <person name="Carazzolle M.F."/>
            <person name="Schuster S.C."/>
            <person name="Carlson J.E."/>
            <person name="Guiltinan M.J."/>
            <person name="Mieczkowski P."/>
            <person name="Farmer A."/>
            <person name="Ramaraj T."/>
            <person name="Crozier J."/>
            <person name="Davis R.E."/>
            <person name="Shao J."/>
            <person name="Melnick R.L."/>
            <person name="Pereira G.A.G."/>
            <person name="Bailey B.A."/>
        </authorList>
    </citation>
    <scope>NUCLEOTIDE SEQUENCE [LARGE SCALE GENOMIC DNA]</scope>
    <source>
        <strain evidence="1 2">MCA 2997</strain>
    </source>
</reference>
<organism evidence="1 2">
    <name type="scientific">Moniliophthora roreri (strain MCA 2997)</name>
    <name type="common">Cocoa frosty pod rot fungus</name>
    <name type="synonym">Crinipellis roreri</name>
    <dbReference type="NCBI Taxonomy" id="1381753"/>
    <lineage>
        <taxon>Eukaryota</taxon>
        <taxon>Fungi</taxon>
        <taxon>Dikarya</taxon>
        <taxon>Basidiomycota</taxon>
        <taxon>Agaricomycotina</taxon>
        <taxon>Agaricomycetes</taxon>
        <taxon>Agaricomycetidae</taxon>
        <taxon>Agaricales</taxon>
        <taxon>Marasmiineae</taxon>
        <taxon>Marasmiaceae</taxon>
        <taxon>Moniliophthora</taxon>
    </lineage>
</organism>
<protein>
    <submittedName>
        <fullName evidence="1">Cyclopentanone-monooxygenase</fullName>
    </submittedName>
</protein>
<dbReference type="HOGENOM" id="CLU_2543081_0_0_1"/>